<comment type="caution">
    <text evidence="1">The sequence shown here is derived from an EMBL/GenBank/DDBJ whole genome shotgun (WGS) entry which is preliminary data.</text>
</comment>
<proteinExistence type="predicted"/>
<name>A0A1F8F2L2_9BACT</name>
<accession>A0A1F8F2L2</accession>
<dbReference type="Proteomes" id="UP000176834">
    <property type="component" value="Unassembled WGS sequence"/>
</dbReference>
<evidence type="ECO:0008006" key="3">
    <source>
        <dbReference type="Google" id="ProtNLM"/>
    </source>
</evidence>
<organism evidence="1 2">
    <name type="scientific">Candidatus Yanofskybacteria bacterium RIFCSPHIGHO2_02_FULL_38_22b</name>
    <dbReference type="NCBI Taxonomy" id="1802673"/>
    <lineage>
        <taxon>Bacteria</taxon>
        <taxon>Candidatus Yanofskyibacteriota</taxon>
    </lineage>
</organism>
<evidence type="ECO:0000313" key="1">
    <source>
        <dbReference type="EMBL" id="OGN07362.1"/>
    </source>
</evidence>
<gene>
    <name evidence="1" type="ORF">A3B86_01260</name>
</gene>
<protein>
    <recommendedName>
        <fullName evidence="3">Transglycosylase SLT domain-containing protein</fullName>
    </recommendedName>
</protein>
<dbReference type="AlphaFoldDB" id="A0A1F8F2L2"/>
<sequence>MSKNRIRLNFFLLFVLFLIFAIQLDGKQLLSGRSIKVQRASLASLVNVQQWNLLDKVEEGKELLKNSPPLQFVEKNRQIIRKQIELAILNIETGEVFLKRYWLENKDINSANSARRVYKGNPDLPRFTPVDPNEDFEVVNNWWNGWASDWGVEKIASNSSDIYIVVADKYSVPNSYIIYPEDKTGAKYSDIIFSPPSEALHDQDLVVNGKEYVDNKVDTVFEELRDLQVTSRAFPGELVVDTISKKFVKDILLVEQTDPDAILNRAKTDEEKRRVAEKVLLRYGLNGDKSFRYTVSSAGALGLAQIMQTTYTLPKKKEGILELYPKANLIKDSKFGRVDPVNAIKAQILVFDDKIRQVKQNVYSSGSRAIKVFESLTENQLNEVRAMGYNGGASKYNLSTGGLKTRVKGYNETKMFIEKYRVISYLKLFTQ</sequence>
<reference evidence="1 2" key="1">
    <citation type="journal article" date="2016" name="Nat. Commun.">
        <title>Thousands of microbial genomes shed light on interconnected biogeochemical processes in an aquifer system.</title>
        <authorList>
            <person name="Anantharaman K."/>
            <person name="Brown C.T."/>
            <person name="Hug L.A."/>
            <person name="Sharon I."/>
            <person name="Castelle C.J."/>
            <person name="Probst A.J."/>
            <person name="Thomas B.C."/>
            <person name="Singh A."/>
            <person name="Wilkins M.J."/>
            <person name="Karaoz U."/>
            <person name="Brodie E.L."/>
            <person name="Williams K.H."/>
            <person name="Hubbard S.S."/>
            <person name="Banfield J.F."/>
        </authorList>
    </citation>
    <scope>NUCLEOTIDE SEQUENCE [LARGE SCALE GENOMIC DNA]</scope>
</reference>
<dbReference type="EMBL" id="MGJN01000007">
    <property type="protein sequence ID" value="OGN07362.1"/>
    <property type="molecule type" value="Genomic_DNA"/>
</dbReference>
<dbReference type="Gene3D" id="1.10.530.10">
    <property type="match status" value="1"/>
</dbReference>
<evidence type="ECO:0000313" key="2">
    <source>
        <dbReference type="Proteomes" id="UP000176834"/>
    </source>
</evidence>